<comment type="caution">
    <text evidence="1">The sequence shown here is derived from an EMBL/GenBank/DDBJ whole genome shotgun (WGS) entry which is preliminary data.</text>
</comment>
<gene>
    <name evidence="1" type="ORF">CLV99_1258</name>
</gene>
<dbReference type="AlphaFoldDB" id="A0A4R6WLX3"/>
<dbReference type="Proteomes" id="UP000295292">
    <property type="component" value="Unassembled WGS sequence"/>
</dbReference>
<dbReference type="RefSeq" id="WP_133583571.1">
    <property type="nucleotide sequence ID" value="NZ_SNYV01000011.1"/>
</dbReference>
<evidence type="ECO:0000313" key="2">
    <source>
        <dbReference type="Proteomes" id="UP000295292"/>
    </source>
</evidence>
<sequence length="434" mass="50101">MQRIFTVIVSLIYVLTVFGQQVDTHNIDQISEYFKEIKEATRQKTDLWNKDLYGGILLVDPKSRQLYANQPDQNNTLQLQNEIYVGKLPENINSANTALQWNGKTWAMIMLPLSKNKHDRINLLAHELFHTIQTSLGYTQFNKESNHLEEKEGRIYLRLELEALKKAILADAPRVQQKHLTNALIFRKYRNAIFPGSNDLENQLELNEGLAEYTGLMISNRDREQIKYHFTNTLDDFFKNPTFVRSFAYNTTPIYGYLLSQKNPLWHQKITADSNLTDYFIESFKVKLPKDLKSAAAKNLSAYDGELIVAEEDHRSEQIKARVAIYKSKFIEQPHFKIKFENMNTSFDPRNILPIEDKGTVYPNIRVTDNWGILDVNNGALMSPNWGNISVSVPTVIEEELIQGDGWSLQIDSNYTVVKDATSGNYILIKKEKK</sequence>
<dbReference type="OrthoDB" id="1299654at2"/>
<keyword evidence="2" id="KW-1185">Reference proteome</keyword>
<organism evidence="1 2">
    <name type="scientific">Sphingobacterium yanglingense</name>
    <dbReference type="NCBI Taxonomy" id="1437280"/>
    <lineage>
        <taxon>Bacteria</taxon>
        <taxon>Pseudomonadati</taxon>
        <taxon>Bacteroidota</taxon>
        <taxon>Sphingobacteriia</taxon>
        <taxon>Sphingobacteriales</taxon>
        <taxon>Sphingobacteriaceae</taxon>
        <taxon>Sphingobacterium</taxon>
    </lineage>
</organism>
<name>A0A4R6WLX3_9SPHI</name>
<accession>A0A4R6WLX3</accession>
<evidence type="ECO:0000313" key="1">
    <source>
        <dbReference type="EMBL" id="TDQ79808.1"/>
    </source>
</evidence>
<dbReference type="EMBL" id="SNYV01000011">
    <property type="protein sequence ID" value="TDQ79808.1"/>
    <property type="molecule type" value="Genomic_DNA"/>
</dbReference>
<proteinExistence type="predicted"/>
<reference evidence="1 2" key="1">
    <citation type="submission" date="2019-03" db="EMBL/GenBank/DDBJ databases">
        <title>Genomic Encyclopedia of Archaeal and Bacterial Type Strains, Phase II (KMG-II): from individual species to whole genera.</title>
        <authorList>
            <person name="Goeker M."/>
        </authorList>
    </citation>
    <scope>NUCLEOTIDE SEQUENCE [LARGE SCALE GENOMIC DNA]</scope>
    <source>
        <strain evidence="1 2">DSM 28353</strain>
    </source>
</reference>
<protein>
    <submittedName>
        <fullName evidence="1">Uncharacterized protein</fullName>
    </submittedName>
</protein>